<reference evidence="3" key="1">
    <citation type="submission" date="2018-10" db="EMBL/GenBank/DDBJ databases">
        <title>Hidden diversity of soil giant viruses.</title>
        <authorList>
            <person name="Schulz F."/>
            <person name="Alteio L."/>
            <person name="Goudeau D."/>
            <person name="Ryan E.M."/>
            <person name="Malmstrom R.R."/>
            <person name="Blanchard J."/>
            <person name="Woyke T."/>
        </authorList>
    </citation>
    <scope>NUCLEOTIDE SEQUENCE</scope>
    <source>
        <strain evidence="3">TEV1</strain>
    </source>
</reference>
<dbReference type="EMBL" id="MK071979">
    <property type="protein sequence ID" value="AYV75148.1"/>
    <property type="molecule type" value="Genomic_DNA"/>
</dbReference>
<accession>A0A3G4ZJY7</accession>
<feature type="domain" description="Treble clef zinc finger" evidence="2">
    <location>
        <begin position="150"/>
        <end position="196"/>
    </location>
</feature>
<dbReference type="InterPro" id="IPR007569">
    <property type="entry name" value="DUF559"/>
</dbReference>
<evidence type="ECO:0000313" key="3">
    <source>
        <dbReference type="EMBL" id="AYV75148.1"/>
    </source>
</evidence>
<proteinExistence type="predicted"/>
<keyword evidence="3" id="KW-0540">Nuclease</keyword>
<dbReference type="Pfam" id="PF14311">
    <property type="entry name" value="DUF4379"/>
    <property type="match status" value="3"/>
</dbReference>
<keyword evidence="3" id="KW-0255">Endonuclease</keyword>
<feature type="domain" description="DUF559" evidence="1">
    <location>
        <begin position="224"/>
        <end position="303"/>
    </location>
</feature>
<dbReference type="Gene3D" id="3.40.960.10">
    <property type="entry name" value="VSR Endonuclease"/>
    <property type="match status" value="1"/>
</dbReference>
<dbReference type="Pfam" id="PF04480">
    <property type="entry name" value="DUF559"/>
    <property type="match status" value="1"/>
</dbReference>
<name>A0A3G4ZJY7_9VIRU</name>
<dbReference type="InterPro" id="IPR025487">
    <property type="entry name" value="DUF4379"/>
</dbReference>
<feature type="domain" description="Treble clef zinc finger" evidence="2">
    <location>
        <begin position="2"/>
        <end position="45"/>
    </location>
</feature>
<dbReference type="GO" id="GO:0004519">
    <property type="term" value="F:endonuclease activity"/>
    <property type="evidence" value="ECO:0007669"/>
    <property type="project" value="UniProtKB-KW"/>
</dbReference>
<protein>
    <submittedName>
        <fullName evidence="3">Restriction endonuclease</fullName>
    </submittedName>
</protein>
<sequence>MCKPRDFTKNSHTVCYFDCNKCNHTFQTQLSCVTYRNHWCPYCANIKLCNDSICDYCIKKSFKSHPKSKYWSDKNGVTPDKVFKSAHSKFIFNCDKCPHEFLIRLNDLSQQNCWCPHCANKSFCQKDFCVDCYKKSFATHYRSKYWSIRNGILPHKVFLNTNSKFFFNCKDCKNEFEASVNDISQHDSWCPHCVNKTETKLLTILKNYYPSIICQTKFEWCKNKETQNFLPFDFTINEFRIIIELDGIQHFEQIGKWKSPDEIHKRDVYKMNCANKHNWSIIRLLQEDVLYDKYDWLTELIENINKIKVDEKIQNIYMAKTNIYDIFSDVVIN</sequence>
<evidence type="ECO:0000259" key="1">
    <source>
        <dbReference type="Pfam" id="PF04480"/>
    </source>
</evidence>
<organism evidence="3">
    <name type="scientific">Terrestrivirus sp</name>
    <dbReference type="NCBI Taxonomy" id="2487775"/>
    <lineage>
        <taxon>Viruses</taxon>
        <taxon>Varidnaviria</taxon>
        <taxon>Bamfordvirae</taxon>
        <taxon>Nucleocytoviricota</taxon>
        <taxon>Megaviricetes</taxon>
        <taxon>Imitervirales</taxon>
        <taxon>Mimiviridae</taxon>
        <taxon>Klosneuvirinae</taxon>
    </lineage>
</organism>
<gene>
    <name evidence="3" type="ORF">Terrestrivirus1_22</name>
</gene>
<keyword evidence="3" id="KW-0378">Hydrolase</keyword>
<evidence type="ECO:0000259" key="2">
    <source>
        <dbReference type="Pfam" id="PF14311"/>
    </source>
</evidence>
<feature type="domain" description="Treble clef zinc finger" evidence="2">
    <location>
        <begin position="70"/>
        <end position="121"/>
    </location>
</feature>